<sequence length="49" mass="4680">MDSGDEVEVGVPAAGPVDFASSFAVGVVAAVERLAVVGALGGEGGGGYW</sequence>
<evidence type="ECO:0000313" key="2">
    <source>
        <dbReference type="EMBL" id="MFD0622499.1"/>
    </source>
</evidence>
<keyword evidence="3" id="KW-1185">Reference proteome</keyword>
<reference evidence="2" key="1">
    <citation type="journal article" date="2014" name="Int. J. Syst. Evol. Microbiol.">
        <title>Complete genome of a new Firmicutes species belonging to the dominant human colonic microbiota ('Ruminococcus bicirculans') reveals two chromosomes and a selective capacity to utilize plant glucans.</title>
        <authorList>
            <consortium name="NISC Comparative Sequencing Program"/>
            <person name="Wegmann U."/>
            <person name="Louis P."/>
            <person name="Goesmann A."/>
            <person name="Henrissat B."/>
            <person name="Duncan S.H."/>
            <person name="Flint H.J."/>
        </authorList>
    </citation>
    <scope>NUCLEOTIDE SEQUENCE</scope>
    <source>
        <strain evidence="2">JCM 12607</strain>
    </source>
</reference>
<reference evidence="3" key="2">
    <citation type="journal article" date="2019" name="Int. J. Syst. Evol. Microbiol.">
        <title>The Global Catalogue of Microorganisms (GCM) 10K type strain sequencing project: providing services to taxonomists for standard genome sequencing and annotation.</title>
        <authorList>
            <consortium name="The Broad Institute Genomics Platform"/>
            <consortium name="The Broad Institute Genome Sequencing Center for Infectious Disease"/>
            <person name="Wu L."/>
            <person name="Ma J."/>
        </authorList>
    </citation>
    <scope>NUCLEOTIDE SEQUENCE [LARGE SCALE GENOMIC DNA]</scope>
    <source>
        <strain evidence="3">JCM 12607</strain>
    </source>
</reference>
<dbReference type="Proteomes" id="UP001596915">
    <property type="component" value="Unassembled WGS sequence"/>
</dbReference>
<evidence type="ECO:0000313" key="3">
    <source>
        <dbReference type="Proteomes" id="UP001596915"/>
    </source>
</evidence>
<name>A0ABW2WLT2_9ACTN</name>
<proteinExistence type="predicted"/>
<protein>
    <submittedName>
        <fullName evidence="2">Uncharacterized protein</fullName>
    </submittedName>
</protein>
<dbReference type="EMBL" id="JBHTGL010000005">
    <property type="protein sequence ID" value="MFD0621968.1"/>
    <property type="molecule type" value="Genomic_DNA"/>
</dbReference>
<accession>A0ABW2WLT2</accession>
<gene>
    <name evidence="1" type="ORF">ACFQ2K_03300</name>
    <name evidence="2" type="ORF">ACFQ2K_06270</name>
</gene>
<evidence type="ECO:0000313" key="1">
    <source>
        <dbReference type="EMBL" id="MFD0621968.1"/>
    </source>
</evidence>
<dbReference type="EMBL" id="JBHTGL010000007">
    <property type="protein sequence ID" value="MFD0622499.1"/>
    <property type="molecule type" value="Genomic_DNA"/>
</dbReference>
<organism evidence="2 3">
    <name type="scientific">Streptomyces sanglieri</name>
    <dbReference type="NCBI Taxonomy" id="193460"/>
    <lineage>
        <taxon>Bacteria</taxon>
        <taxon>Bacillati</taxon>
        <taxon>Actinomycetota</taxon>
        <taxon>Actinomycetes</taxon>
        <taxon>Kitasatosporales</taxon>
        <taxon>Streptomycetaceae</taxon>
        <taxon>Streptomyces</taxon>
    </lineage>
</organism>
<comment type="caution">
    <text evidence="2">The sequence shown here is derived from an EMBL/GenBank/DDBJ whole genome shotgun (WGS) entry which is preliminary data.</text>
</comment>
<reference evidence="2" key="3">
    <citation type="submission" date="2024-09" db="EMBL/GenBank/DDBJ databases">
        <authorList>
            <person name="Sun Q."/>
            <person name="Mori K."/>
        </authorList>
    </citation>
    <scope>NUCLEOTIDE SEQUENCE</scope>
    <source>
        <strain evidence="2">JCM 12607</strain>
    </source>
</reference>